<evidence type="ECO:0000256" key="1">
    <source>
        <dbReference type="SAM" id="Phobius"/>
    </source>
</evidence>
<feature type="transmembrane region" description="Helical" evidence="1">
    <location>
        <begin position="6"/>
        <end position="23"/>
    </location>
</feature>
<reference evidence="2 3" key="1">
    <citation type="submission" date="2017-08" db="EMBL/GenBank/DDBJ databases">
        <title>Draft genome sequence of pheromone producing symbiont Morganella morganii, of the female New Zealand grass grub Costelytra giveni.</title>
        <authorList>
            <person name="Laugraud A."/>
            <person name="Young S.D."/>
            <person name="Hurst M.H."/>
        </authorList>
    </citation>
    <scope>NUCLEOTIDE SEQUENCE [LARGE SCALE GENOMIC DNA]</scope>
    <source>
        <strain evidence="2 3">MMsCG</strain>
    </source>
</reference>
<feature type="transmembrane region" description="Helical" evidence="1">
    <location>
        <begin position="67"/>
        <end position="88"/>
    </location>
</feature>
<evidence type="ECO:0000313" key="3">
    <source>
        <dbReference type="Proteomes" id="UP000286908"/>
    </source>
</evidence>
<organism evidence="2 3">
    <name type="scientific">Morganella morganii</name>
    <name type="common">Proteus morganii</name>
    <dbReference type="NCBI Taxonomy" id="582"/>
    <lineage>
        <taxon>Bacteria</taxon>
        <taxon>Pseudomonadati</taxon>
        <taxon>Pseudomonadota</taxon>
        <taxon>Gammaproteobacteria</taxon>
        <taxon>Enterobacterales</taxon>
        <taxon>Morganellaceae</taxon>
        <taxon>Morganella</taxon>
    </lineage>
</organism>
<feature type="transmembrane region" description="Helical" evidence="1">
    <location>
        <begin position="35"/>
        <end position="55"/>
    </location>
</feature>
<dbReference type="Pfam" id="PF05449">
    <property type="entry name" value="Phage_holin_3_7"/>
    <property type="match status" value="1"/>
</dbReference>
<keyword evidence="1" id="KW-1133">Transmembrane helix</keyword>
<proteinExistence type="predicted"/>
<keyword evidence="1" id="KW-0472">Membrane</keyword>
<evidence type="ECO:0000313" key="2">
    <source>
        <dbReference type="EMBL" id="RUT64087.1"/>
    </source>
</evidence>
<name>A0A433ZPP0_MORMO</name>
<accession>A0A433ZPP0</accession>
<dbReference type="OrthoDB" id="6455699at2"/>
<dbReference type="InterPro" id="IPR008473">
    <property type="entry name" value="Phage_holin_3_7"/>
</dbReference>
<gene>
    <name evidence="2" type="ORF">CKG00_18590</name>
</gene>
<dbReference type="Proteomes" id="UP000286908">
    <property type="component" value="Unassembled WGS sequence"/>
</dbReference>
<protein>
    <recommendedName>
        <fullName evidence="4">Holin</fullName>
    </recommendedName>
</protein>
<comment type="caution">
    <text evidence="2">The sequence shown here is derived from an EMBL/GenBank/DDBJ whole genome shotgun (WGS) entry which is preliminary data.</text>
</comment>
<evidence type="ECO:0008006" key="4">
    <source>
        <dbReference type="Google" id="ProtNLM"/>
    </source>
</evidence>
<sequence length="94" mass="10455">MILPDLWVYTNFFVCGLTAIRLMNYQRNGAQYKFLPSLMAWLLIVAFGSVPLRILTNDYSHADPSEVAINVAGFILVMLAGGNVTKIFRGAKSE</sequence>
<dbReference type="EMBL" id="NRQY01000008">
    <property type="protein sequence ID" value="RUT64087.1"/>
    <property type="molecule type" value="Genomic_DNA"/>
</dbReference>
<dbReference type="AlphaFoldDB" id="A0A433ZPP0"/>
<keyword evidence="1" id="KW-0812">Transmembrane</keyword>